<dbReference type="OrthoDB" id="417037at2759"/>
<dbReference type="InterPro" id="IPR050186">
    <property type="entry name" value="TPT_transporter"/>
</dbReference>
<reference evidence="6" key="1">
    <citation type="submission" date="2020-09" db="EMBL/GenBank/DDBJ databases">
        <authorList>
            <person name="Kikuchi T."/>
        </authorList>
    </citation>
    <scope>NUCLEOTIDE SEQUENCE</scope>
    <source>
        <strain evidence="6">SH1</strain>
    </source>
</reference>
<feature type="transmembrane region" description="Helical" evidence="5">
    <location>
        <begin position="140"/>
        <end position="160"/>
    </location>
</feature>
<keyword evidence="3 5" id="KW-1133">Transmembrane helix</keyword>
<evidence type="ECO:0000256" key="2">
    <source>
        <dbReference type="ARBA" id="ARBA00022692"/>
    </source>
</evidence>
<dbReference type="GO" id="GO:0016020">
    <property type="term" value="C:membrane"/>
    <property type="evidence" value="ECO:0007669"/>
    <property type="project" value="UniProtKB-SubCell"/>
</dbReference>
<comment type="subcellular location">
    <subcellularLocation>
        <location evidence="1">Membrane</location>
        <topology evidence="1">Multi-pass membrane protein</topology>
    </subcellularLocation>
</comment>
<organism evidence="6 7">
    <name type="scientific">Bursaphelenchus okinawaensis</name>
    <dbReference type="NCBI Taxonomy" id="465554"/>
    <lineage>
        <taxon>Eukaryota</taxon>
        <taxon>Metazoa</taxon>
        <taxon>Ecdysozoa</taxon>
        <taxon>Nematoda</taxon>
        <taxon>Chromadorea</taxon>
        <taxon>Rhabditida</taxon>
        <taxon>Tylenchina</taxon>
        <taxon>Tylenchomorpha</taxon>
        <taxon>Aphelenchoidea</taxon>
        <taxon>Aphelenchoididae</taxon>
        <taxon>Bursaphelenchus</taxon>
    </lineage>
</organism>
<evidence type="ECO:0000313" key="7">
    <source>
        <dbReference type="Proteomes" id="UP000614601"/>
    </source>
</evidence>
<comment type="caution">
    <text evidence="6">The sequence shown here is derived from an EMBL/GenBank/DDBJ whole genome shotgun (WGS) entry which is preliminary data.</text>
</comment>
<dbReference type="AlphaFoldDB" id="A0A811KZ80"/>
<evidence type="ECO:0000256" key="1">
    <source>
        <dbReference type="ARBA" id="ARBA00004141"/>
    </source>
</evidence>
<feature type="transmembrane region" description="Helical" evidence="5">
    <location>
        <begin position="45"/>
        <end position="64"/>
    </location>
</feature>
<evidence type="ECO:0000256" key="3">
    <source>
        <dbReference type="ARBA" id="ARBA00022989"/>
    </source>
</evidence>
<name>A0A811KZ80_9BILA</name>
<dbReference type="EMBL" id="CAJFCW020000004">
    <property type="protein sequence ID" value="CAG9114196.1"/>
    <property type="molecule type" value="Genomic_DNA"/>
</dbReference>
<keyword evidence="2 5" id="KW-0812">Transmembrane</keyword>
<dbReference type="PANTHER" id="PTHR11132">
    <property type="entry name" value="SOLUTE CARRIER FAMILY 35"/>
    <property type="match status" value="1"/>
</dbReference>
<gene>
    <name evidence="6" type="ORF">BOKJ2_LOCUS9146</name>
</gene>
<dbReference type="Proteomes" id="UP000614601">
    <property type="component" value="Unassembled WGS sequence"/>
</dbReference>
<dbReference type="Proteomes" id="UP000783686">
    <property type="component" value="Unassembled WGS sequence"/>
</dbReference>
<evidence type="ECO:0008006" key="8">
    <source>
        <dbReference type="Google" id="ProtNLM"/>
    </source>
</evidence>
<feature type="transmembrane region" description="Helical" evidence="5">
    <location>
        <begin position="113"/>
        <end position="133"/>
    </location>
</feature>
<dbReference type="EMBL" id="CAJFDH010000004">
    <property type="protein sequence ID" value="CAD5220842.1"/>
    <property type="molecule type" value="Genomic_DNA"/>
</dbReference>
<feature type="transmembrane region" description="Helical" evidence="5">
    <location>
        <begin position="76"/>
        <end position="93"/>
    </location>
</feature>
<evidence type="ECO:0000313" key="6">
    <source>
        <dbReference type="EMBL" id="CAD5220842.1"/>
    </source>
</evidence>
<keyword evidence="4 5" id="KW-0472">Membrane</keyword>
<keyword evidence="7" id="KW-1185">Reference proteome</keyword>
<sequence>MFGLGSTKYLSLPMFTSLRHSTVLMTMCLEYALLKFDSDCTLFGYIYICINNFSTALNSVYIKLVFNKDLMSTTDIMFYNNLFAAPFLAMVCFENDDFMFTWLFYNLSSHKAALTVLISIALLSGICLGYFSFQCTKYNSALTTTFIGVLKNVIITYSGMFTGDYTFNLCNFIGVTLTTIGSLIFFGSAISGKLNIRQQPAKVVV</sequence>
<protein>
    <recommendedName>
        <fullName evidence="8">Sugar phosphate transporter domain-containing protein</fullName>
    </recommendedName>
</protein>
<feature type="transmembrane region" description="Helical" evidence="5">
    <location>
        <begin position="172"/>
        <end position="192"/>
    </location>
</feature>
<proteinExistence type="predicted"/>
<accession>A0A811KZ80</accession>
<evidence type="ECO:0000256" key="4">
    <source>
        <dbReference type="ARBA" id="ARBA00023136"/>
    </source>
</evidence>
<evidence type="ECO:0000256" key="5">
    <source>
        <dbReference type="SAM" id="Phobius"/>
    </source>
</evidence>